<dbReference type="InterPro" id="IPR006321">
    <property type="entry name" value="PilT/PilU"/>
</dbReference>
<dbReference type="AlphaFoldDB" id="A0A127F773"/>
<evidence type="ECO:0000259" key="2">
    <source>
        <dbReference type="PROSITE" id="PS00662"/>
    </source>
</evidence>
<dbReference type="Proteomes" id="UP000070250">
    <property type="component" value="Chromosome"/>
</dbReference>
<evidence type="ECO:0000313" key="3">
    <source>
        <dbReference type="EMBL" id="AMN46302.1"/>
    </source>
</evidence>
<dbReference type="SMART" id="SM00382">
    <property type="entry name" value="AAA"/>
    <property type="match status" value="1"/>
</dbReference>
<comment type="similarity">
    <text evidence="1">Belongs to the GSP E family.</text>
</comment>
<name>A0A127F773_STEDE</name>
<dbReference type="GO" id="GO:0005524">
    <property type="term" value="F:ATP binding"/>
    <property type="evidence" value="ECO:0007669"/>
    <property type="project" value="InterPro"/>
</dbReference>
<dbReference type="InterPro" id="IPR050921">
    <property type="entry name" value="T4SS_GSP_E_ATPase"/>
</dbReference>
<dbReference type="Gene3D" id="3.30.450.90">
    <property type="match status" value="1"/>
</dbReference>
<dbReference type="InterPro" id="IPR001482">
    <property type="entry name" value="T2SS/T4SS_dom"/>
</dbReference>
<dbReference type="InterPro" id="IPR003593">
    <property type="entry name" value="AAA+_ATPase"/>
</dbReference>
<dbReference type="Gene3D" id="3.40.50.300">
    <property type="entry name" value="P-loop containing nucleotide triphosphate hydrolases"/>
    <property type="match status" value="1"/>
</dbReference>
<organism evidence="3 4">
    <name type="scientific">Steroidobacter denitrificans</name>
    <dbReference type="NCBI Taxonomy" id="465721"/>
    <lineage>
        <taxon>Bacteria</taxon>
        <taxon>Pseudomonadati</taxon>
        <taxon>Pseudomonadota</taxon>
        <taxon>Gammaproteobacteria</taxon>
        <taxon>Steroidobacterales</taxon>
        <taxon>Steroidobacteraceae</taxon>
        <taxon>Steroidobacter</taxon>
    </lineage>
</organism>
<dbReference type="EMBL" id="CP011971">
    <property type="protein sequence ID" value="AMN46302.1"/>
    <property type="molecule type" value="Genomic_DNA"/>
</dbReference>
<feature type="domain" description="Bacterial type II secretion system protein E" evidence="2">
    <location>
        <begin position="194"/>
        <end position="208"/>
    </location>
</feature>
<protein>
    <submittedName>
        <fullName evidence="3">Twitching motility protein PilT</fullName>
    </submittedName>
</protein>
<dbReference type="PATRIC" id="fig|465721.4.peg.879"/>
<dbReference type="PANTHER" id="PTHR30486:SF6">
    <property type="entry name" value="TYPE IV PILUS RETRACTATION ATPASE PILT"/>
    <property type="match status" value="1"/>
</dbReference>
<dbReference type="OrthoDB" id="9804785at2"/>
<keyword evidence="4" id="KW-1185">Reference proteome</keyword>
<dbReference type="SUPFAM" id="SSF52540">
    <property type="entry name" value="P-loop containing nucleoside triphosphate hydrolases"/>
    <property type="match status" value="1"/>
</dbReference>
<dbReference type="RefSeq" id="WP_066918945.1">
    <property type="nucleotide sequence ID" value="NZ_CP011971.1"/>
</dbReference>
<reference evidence="3 4" key="1">
    <citation type="submission" date="2015-06" db="EMBL/GenBank/DDBJ databases">
        <title>A Comprehensive Approach to Explore the Metabolic and Phylogenetic Diversity of Bacterial Steroid Degradation in the Environment: Testosterone as an Example.</title>
        <authorList>
            <person name="Yang F.-C."/>
            <person name="Chen Y.-L."/>
            <person name="Yu C.-P."/>
            <person name="Tang S.-L."/>
            <person name="Wang P.-H."/>
            <person name="Ismail W."/>
            <person name="Wang C.-H."/>
            <person name="Yang C.-Y."/>
            <person name="Chiang Y.-R."/>
        </authorList>
    </citation>
    <scope>NUCLEOTIDE SEQUENCE [LARGE SCALE GENOMIC DNA]</scope>
    <source>
        <strain evidence="3 4">DSM 18526</strain>
    </source>
</reference>
<dbReference type="NCBIfam" id="TIGR01420">
    <property type="entry name" value="pilT_fam"/>
    <property type="match status" value="1"/>
</dbReference>
<accession>A0A127F773</accession>
<dbReference type="InterPro" id="IPR027417">
    <property type="entry name" value="P-loop_NTPase"/>
</dbReference>
<dbReference type="Pfam" id="PF00437">
    <property type="entry name" value="T2SSE"/>
    <property type="match status" value="1"/>
</dbReference>
<dbReference type="STRING" id="465721.ACG33_04105"/>
<gene>
    <name evidence="3" type="ORF">ACG33_04105</name>
</gene>
<evidence type="ECO:0000256" key="1">
    <source>
        <dbReference type="ARBA" id="ARBA00006611"/>
    </source>
</evidence>
<sequence length="364" mass="40130">MARIDAFLKLGTDQGCSDIHFAVGLPPMLRMHGDLLPIKFRDLSQPELEGYIAEITSRTHQDQLRRGHDVDFSYVAANGGRFRVNVFRKDTGVGATFRAIPAEVPTIDRLGLPPIVKKLCDHHQGMILVTGSTGTGKSTTLAAMIDHLNATRRLNIISLEDPIEFVHKSKQSQVIQRELDTHLPSFSEGVRAAMRQDPDVILVGELRDADTIRWAMTAAETGHLVLGTLHTTGAVKTIDRIVDALPADEREQTKSFLAQSLIAVITQVLVKTADQRGRKAICEVMLVTRAIAKLIMTDQTHQIPSQLQTGKDLGMQMLDQALLANIQAKEIDPDDAYVYATDKRLFARHVTDTSILPKLDLAPG</sequence>
<dbReference type="PROSITE" id="PS00662">
    <property type="entry name" value="T2SP_E"/>
    <property type="match status" value="1"/>
</dbReference>
<dbReference type="PANTHER" id="PTHR30486">
    <property type="entry name" value="TWITCHING MOTILITY PROTEIN PILT"/>
    <property type="match status" value="1"/>
</dbReference>
<dbReference type="CDD" id="cd01131">
    <property type="entry name" value="PilT"/>
    <property type="match status" value="1"/>
</dbReference>
<dbReference type="KEGG" id="sdf:ACG33_04105"/>
<dbReference type="GO" id="GO:0016887">
    <property type="term" value="F:ATP hydrolysis activity"/>
    <property type="evidence" value="ECO:0007669"/>
    <property type="project" value="InterPro"/>
</dbReference>
<proteinExistence type="inferred from homology"/>
<evidence type="ECO:0000313" key="4">
    <source>
        <dbReference type="Proteomes" id="UP000070250"/>
    </source>
</evidence>